<evidence type="ECO:0000256" key="2">
    <source>
        <dbReference type="SAM" id="MobiDB-lite"/>
    </source>
</evidence>
<dbReference type="GO" id="GO:0004177">
    <property type="term" value="F:aminopeptidase activity"/>
    <property type="evidence" value="ECO:0007669"/>
    <property type="project" value="TreeGrafter"/>
</dbReference>
<gene>
    <name evidence="3" type="ORF">CWC39_02865</name>
</gene>
<feature type="compositionally biased region" description="Polar residues" evidence="2">
    <location>
        <begin position="141"/>
        <end position="159"/>
    </location>
</feature>
<dbReference type="SUPFAM" id="SSF56266">
    <property type="entry name" value="DmpA/ArgJ-like"/>
    <property type="match status" value="1"/>
</dbReference>
<feature type="region of interest" description="Disordered" evidence="2">
    <location>
        <begin position="212"/>
        <end position="232"/>
    </location>
</feature>
<protein>
    <recommendedName>
        <fullName evidence="5">Peptidase</fullName>
    </recommendedName>
</protein>
<evidence type="ECO:0000313" key="4">
    <source>
        <dbReference type="Proteomes" id="UP000251047"/>
    </source>
</evidence>
<accession>A0A364VD06</accession>
<dbReference type="EMBL" id="PHQP01000013">
    <property type="protein sequence ID" value="RAV34511.1"/>
    <property type="molecule type" value="Genomic_DNA"/>
</dbReference>
<sequence length="289" mass="29588">DQRSEDPGSNAGTRSSCIGAGRGATAGALKGGFGQASAVFPEGTALAGHVVAAAVVTNPQGSVFDPTTGLPWGIGSEMAGEFAVYELSILGRRDEWGRVAPLNDAAIRRLVGCNIAGTKFPVPENGTGSASTSADPHGGPQTRSQGDSTPTRPSPQSQCNTTIGIIATTAPMTKAQAKRLAMAAHDGLARAVRPAHMPMDGDTFFALSLPASGECETDGTQDDGKNRPKLDPASITPMQMTMLSAVAAQAVERAIVHSVLAAEPMFDVLSWSEIAEHVGGVDAGAEVQR</sequence>
<evidence type="ECO:0008006" key="5">
    <source>
        <dbReference type="Google" id="ProtNLM"/>
    </source>
</evidence>
<dbReference type="PANTHER" id="PTHR36512:SF3">
    <property type="entry name" value="BLR5678 PROTEIN"/>
    <property type="match status" value="1"/>
</dbReference>
<dbReference type="Proteomes" id="UP000251047">
    <property type="component" value="Unassembled WGS sequence"/>
</dbReference>
<dbReference type="PANTHER" id="PTHR36512">
    <property type="entry name" value="D-AMINOPEPTIDASE"/>
    <property type="match status" value="1"/>
</dbReference>
<organism evidence="3 4">
    <name type="scientific">Corynebacterium heidelbergense</name>
    <dbReference type="NCBI Taxonomy" id="2055947"/>
    <lineage>
        <taxon>Bacteria</taxon>
        <taxon>Bacillati</taxon>
        <taxon>Actinomycetota</taxon>
        <taxon>Actinomycetes</taxon>
        <taxon>Mycobacteriales</taxon>
        <taxon>Corynebacteriaceae</taxon>
        <taxon>Corynebacterium</taxon>
    </lineage>
</organism>
<dbReference type="InterPro" id="IPR005321">
    <property type="entry name" value="Peptidase_S58_DmpA"/>
</dbReference>
<evidence type="ECO:0000313" key="3">
    <source>
        <dbReference type="EMBL" id="RAV34511.1"/>
    </source>
</evidence>
<feature type="non-terminal residue" evidence="3">
    <location>
        <position position="1"/>
    </location>
</feature>
<comment type="similarity">
    <text evidence="1">Belongs to the peptidase S58 family.</text>
</comment>
<dbReference type="RefSeq" id="WP_181645875.1">
    <property type="nucleotide sequence ID" value="NZ_PHQP01000013.1"/>
</dbReference>
<comment type="caution">
    <text evidence="3">The sequence shown here is derived from an EMBL/GenBank/DDBJ whole genome shotgun (WGS) entry which is preliminary data.</text>
</comment>
<dbReference type="Pfam" id="PF03576">
    <property type="entry name" value="Peptidase_S58"/>
    <property type="match status" value="1"/>
</dbReference>
<feature type="region of interest" description="Disordered" evidence="2">
    <location>
        <begin position="121"/>
        <end position="159"/>
    </location>
</feature>
<evidence type="ECO:0000256" key="1">
    <source>
        <dbReference type="ARBA" id="ARBA00007068"/>
    </source>
</evidence>
<dbReference type="InterPro" id="IPR016117">
    <property type="entry name" value="ArgJ-like_dom_sf"/>
</dbReference>
<proteinExistence type="inferred from homology"/>
<dbReference type="Gene3D" id="3.60.70.12">
    <property type="entry name" value="L-amino peptidase D-ALA esterase/amidase"/>
    <property type="match status" value="1"/>
</dbReference>
<reference evidence="3 4" key="1">
    <citation type="journal article" date="2018" name="Syst. Appl. Microbiol.">
        <title>Corynebacterium heidelbergense sp. nov., isolated from the preen glands of Egyptian geese (Alopochen aegyptiacus).</title>
        <authorList>
            <person name="Braun M.S."/>
            <person name="Wang E."/>
            <person name="Zimmermann S."/>
            <person name="Wink M."/>
        </authorList>
    </citation>
    <scope>NUCLEOTIDE SEQUENCE [LARGE SCALE GENOMIC DNA]</scope>
    <source>
        <strain evidence="3 4">DSM 104638</strain>
    </source>
</reference>
<dbReference type="AlphaFoldDB" id="A0A364VD06"/>
<name>A0A364VD06_9CORY</name>